<sequence length="1173" mass="133687">MPIDLPDVLKRERTKVFLVKFEKEQPFFFITAIYSFTFLFYSFLLFPEWSPVEPIEFSYGIGKISSEFAELVARKCNIKGDSPSICFSNYTWRGIGKHDIIYVDDLIPHLETMGKMVNVSGFPPEVNAMEVRQLFESITGSGTIHAIRLKKTKHGEKFYALVQFAQETHANKLLTQSTEVNTPYRLNFHEWKYEIDSKDKASMEHYIDGLLMHFGFLATPEKFKYLYSAGCSFGSGNQNLHFSAHLSEDYRMELPYENIWQISWHLSQEKDSKLLLIQLKGGPKIYENQNQHLDPEYEKLNFCRGGFDNEWIRTTDFTSSSLIGQSSGIVFKFPRELKVDFKNILINSSLLHYLTLELGFHIHQIPTALPLLLIHLQNLVCLLRSCSTAFIDYALPKLLSLGKCPYDHIAWLTKEYLEWGKKEKPTESTLDYQHGLFDIRRVKITPTRVYFSGPKPHESNRVLREYAKHINNFIIVSFVDENLKTLSCNDLSPRSSVNRKTKVYDRIYSVLSDGVVIGKKKIEFLAYSASQLKSTSTWMFAPIDGVKAADIRSWMGDFGSIKNVAKYAARLGQSFGSSKETLTVEADDVELIPDVEIFSSGKRYVFSDGIGKISSDFAELVARKCDIEGVSPSAFQIRYGGYKGVVAKDPNSSKKLSLRSSMRKFHSDHTKLDVLAWTKEQPCYLNRQMITLLSTLGVSDSVFEKKHKEVVDTLDFVLIDPMKILCLMPPREHTKFLKDLVSCGIKPSEPFLSMMLHYIRESKLVELRTKTRILIPKGRSMMGCMDETNTLEYGQVFVRCSYSTNLSLTSESSPTQDPTLTLDSKPPYNIIGDVVVAKSPCLHPGDVRVLKAIAVTDLNHMTDCIVFPQKGHRPHPNECSGSDLDGDLYFVSWDPELIPPNTYEPMDYTAEEPQALDHEVTIQEITNHFTNYPLNNNVGTISNLHKVFADKEGEKAGSKQCLELAKMFSAAVDFPKTGVEVKIPPHLYVKEYPDFMENQNKLAYKSKTVIGKLFRELKKLGPPSISSTSSTPLSHDKDLVFMGFQNHIELATDYKKSYDSKLRHLMDTFGIETEAEIVCRGMGMTEPFTESGEMIEKAFRSLTKEALSWFIADEGVDELAKASAWYIVTNYKDYVSTDCLESNQLWSFPWCVYDRLLKIKTLNNKAEVCEETH</sequence>
<keyword evidence="2 9" id="KW-0696">RNA-directed RNA polymerase</keyword>
<comment type="similarity">
    <text evidence="1 9">Belongs to the RdRP family.</text>
</comment>
<dbReference type="PANTHER" id="PTHR23079">
    <property type="entry name" value="RNA-DEPENDENT RNA POLYMERASE"/>
    <property type="match status" value="1"/>
</dbReference>
<evidence type="ECO:0000256" key="9">
    <source>
        <dbReference type="RuleBase" id="RU363098"/>
    </source>
</evidence>
<dbReference type="InterPro" id="IPR058752">
    <property type="entry name" value="RDRP_C_head"/>
</dbReference>
<evidence type="ECO:0000256" key="2">
    <source>
        <dbReference type="ARBA" id="ARBA00022484"/>
    </source>
</evidence>
<evidence type="ECO:0000313" key="13">
    <source>
        <dbReference type="EMBL" id="KAH0904692.1"/>
    </source>
</evidence>
<dbReference type="Pfam" id="PF05183">
    <property type="entry name" value="RdRP"/>
    <property type="match status" value="1"/>
</dbReference>
<evidence type="ECO:0000256" key="10">
    <source>
        <dbReference type="SAM" id="Phobius"/>
    </source>
</evidence>
<evidence type="ECO:0000259" key="11">
    <source>
        <dbReference type="PROSITE" id="PS50102"/>
    </source>
</evidence>
<dbReference type="Pfam" id="PF26250">
    <property type="entry name" value="RRM_RdRP1_2"/>
    <property type="match status" value="1"/>
</dbReference>
<dbReference type="InterPro" id="IPR057590">
    <property type="entry name" value="PH_RDR1/2-like"/>
</dbReference>
<keyword evidence="10" id="KW-1133">Transmembrane helix</keyword>
<evidence type="ECO:0000256" key="4">
    <source>
        <dbReference type="ARBA" id="ARBA00022695"/>
    </source>
</evidence>
<comment type="caution">
    <text evidence="12">The sequence shown here is derived from an EMBL/GenBank/DDBJ whole genome shotgun (WGS) entry which is preliminary data.</text>
</comment>
<reference evidence="12 14" key="1">
    <citation type="submission" date="2021-05" db="EMBL/GenBank/DDBJ databases">
        <title>Genome Assembly of Synthetic Allotetraploid Brassica napus Reveals Homoeologous Exchanges between Subgenomes.</title>
        <authorList>
            <person name="Davis J.T."/>
        </authorList>
    </citation>
    <scope>NUCLEOTIDE SEQUENCE [LARGE SCALE GENOMIC DNA]</scope>
    <source>
        <strain evidence="14">cv. Da-Ae</strain>
        <tissue evidence="12">Seedling</tissue>
    </source>
</reference>
<evidence type="ECO:0000256" key="3">
    <source>
        <dbReference type="ARBA" id="ARBA00022679"/>
    </source>
</evidence>
<dbReference type="EMBL" id="JAGKQM010000957">
    <property type="protein sequence ID" value="KAH0852858.1"/>
    <property type="molecule type" value="Genomic_DNA"/>
</dbReference>
<name>A0ABQ7XAM4_BRANA</name>
<dbReference type="InterPro" id="IPR035979">
    <property type="entry name" value="RBD_domain_sf"/>
</dbReference>
<accession>A0ABQ7XAM4</accession>
<dbReference type="InterPro" id="IPR057596">
    <property type="entry name" value="RDRP_core"/>
</dbReference>
<dbReference type="InterPro" id="IPR012677">
    <property type="entry name" value="Nucleotide-bd_a/b_plait_sf"/>
</dbReference>
<comment type="function">
    <text evidence="9">Probably involved in the RNA silencing pathway and required for the generation of small interfering RNAs (siRNAs).</text>
</comment>
<keyword evidence="5 8" id="KW-0694">RNA-binding</keyword>
<dbReference type="PANTHER" id="PTHR23079:SF1">
    <property type="entry name" value="RNA-DEPENDENT RNA POLYMERASE 1"/>
    <property type="match status" value="1"/>
</dbReference>
<keyword evidence="14" id="KW-1185">Reference proteome</keyword>
<feature type="transmembrane region" description="Helical" evidence="10">
    <location>
        <begin position="27"/>
        <end position="46"/>
    </location>
</feature>
<keyword evidence="3 9" id="KW-0808">Transferase</keyword>
<dbReference type="Proteomes" id="UP000824890">
    <property type="component" value="Unassembled WGS sequence"/>
</dbReference>
<dbReference type="CDD" id="cd00590">
    <property type="entry name" value="RRM_SF"/>
    <property type="match status" value="1"/>
</dbReference>
<keyword evidence="10" id="KW-0472">Membrane</keyword>
<dbReference type="Gene3D" id="3.30.70.330">
    <property type="match status" value="1"/>
</dbReference>
<dbReference type="InterPro" id="IPR058763">
    <property type="entry name" value="RRM_RDR1/2-like"/>
</dbReference>
<proteinExistence type="inferred from homology"/>
<evidence type="ECO:0000313" key="14">
    <source>
        <dbReference type="Proteomes" id="UP000824890"/>
    </source>
</evidence>
<evidence type="ECO:0000256" key="1">
    <source>
        <dbReference type="ARBA" id="ARBA00005762"/>
    </source>
</evidence>
<dbReference type="PROSITE" id="PS50102">
    <property type="entry name" value="RRM"/>
    <property type="match status" value="1"/>
</dbReference>
<dbReference type="SUPFAM" id="SSF54928">
    <property type="entry name" value="RNA-binding domain, RBD"/>
    <property type="match status" value="1"/>
</dbReference>
<keyword evidence="6 9" id="KW-0943">RNA-mediated gene silencing</keyword>
<keyword evidence="4 9" id="KW-0548">Nucleotidyltransferase</keyword>
<evidence type="ECO:0000256" key="5">
    <source>
        <dbReference type="ARBA" id="ARBA00022884"/>
    </source>
</evidence>
<keyword evidence="10" id="KW-0812">Transmembrane</keyword>
<dbReference type="Pfam" id="PF24823">
    <property type="entry name" value="PH_RDR2"/>
    <property type="match status" value="1"/>
</dbReference>
<dbReference type="EMBL" id="JAGKQM010000011">
    <property type="protein sequence ID" value="KAH0904692.1"/>
    <property type="molecule type" value="Genomic_DNA"/>
</dbReference>
<evidence type="ECO:0000313" key="12">
    <source>
        <dbReference type="EMBL" id="KAH0852858.1"/>
    </source>
</evidence>
<protein>
    <recommendedName>
        <fullName evidence="9">RNA-dependent RNA polymerase</fullName>
        <ecNumber evidence="9">2.7.7.48</ecNumber>
    </recommendedName>
</protein>
<feature type="domain" description="RRM" evidence="11">
    <location>
        <begin position="115"/>
        <end position="191"/>
    </location>
</feature>
<dbReference type="EC" id="2.7.7.48" evidence="9"/>
<dbReference type="InterPro" id="IPR007855">
    <property type="entry name" value="RDRP"/>
</dbReference>
<dbReference type="Pfam" id="PF26253">
    <property type="entry name" value="RdRP_head"/>
    <property type="match status" value="1"/>
</dbReference>
<evidence type="ECO:0000256" key="8">
    <source>
        <dbReference type="PROSITE-ProRule" id="PRU00176"/>
    </source>
</evidence>
<evidence type="ECO:0000256" key="6">
    <source>
        <dbReference type="ARBA" id="ARBA00023158"/>
    </source>
</evidence>
<comment type="catalytic activity">
    <reaction evidence="7 9">
        <text>RNA(n) + a ribonucleoside 5'-triphosphate = RNA(n+1) + diphosphate</text>
        <dbReference type="Rhea" id="RHEA:21248"/>
        <dbReference type="Rhea" id="RHEA-COMP:14527"/>
        <dbReference type="Rhea" id="RHEA-COMP:17342"/>
        <dbReference type="ChEBI" id="CHEBI:33019"/>
        <dbReference type="ChEBI" id="CHEBI:61557"/>
        <dbReference type="ChEBI" id="CHEBI:140395"/>
        <dbReference type="EC" id="2.7.7.48"/>
    </reaction>
</comment>
<gene>
    <name evidence="13" type="ORF">HID58_044195</name>
    <name evidence="12" type="ORF">HID58_093643</name>
</gene>
<organism evidence="12 14">
    <name type="scientific">Brassica napus</name>
    <name type="common">Rape</name>
    <dbReference type="NCBI Taxonomy" id="3708"/>
    <lineage>
        <taxon>Eukaryota</taxon>
        <taxon>Viridiplantae</taxon>
        <taxon>Streptophyta</taxon>
        <taxon>Embryophyta</taxon>
        <taxon>Tracheophyta</taxon>
        <taxon>Spermatophyta</taxon>
        <taxon>Magnoliopsida</taxon>
        <taxon>eudicotyledons</taxon>
        <taxon>Gunneridae</taxon>
        <taxon>Pentapetalae</taxon>
        <taxon>rosids</taxon>
        <taxon>malvids</taxon>
        <taxon>Brassicales</taxon>
        <taxon>Brassicaceae</taxon>
        <taxon>Brassiceae</taxon>
        <taxon>Brassica</taxon>
    </lineage>
</organism>
<dbReference type="InterPro" id="IPR000504">
    <property type="entry name" value="RRM_dom"/>
</dbReference>
<evidence type="ECO:0000256" key="7">
    <source>
        <dbReference type="ARBA" id="ARBA00048744"/>
    </source>
</evidence>